<evidence type="ECO:0000259" key="8">
    <source>
        <dbReference type="PROSITE" id="PS50836"/>
    </source>
</evidence>
<evidence type="ECO:0000256" key="5">
    <source>
        <dbReference type="ARBA" id="ARBA00023136"/>
    </source>
</evidence>
<keyword evidence="4" id="KW-0249">Electron transport</keyword>
<reference evidence="9 10" key="1">
    <citation type="submission" date="2024-03" db="EMBL/GenBank/DDBJ databases">
        <authorList>
            <person name="Gkanogiannis A."/>
            <person name="Becerra Lopez-Lavalle L."/>
        </authorList>
    </citation>
    <scope>NUCLEOTIDE SEQUENCE [LARGE SCALE GENOMIC DNA]</scope>
</reference>
<evidence type="ECO:0000256" key="7">
    <source>
        <dbReference type="SAM" id="SignalP"/>
    </source>
</evidence>
<dbReference type="PANTHER" id="PTHR23130">
    <property type="entry name" value="CYTOCHROME B561 AND DOMON DOMAIN-CONTAINING PROTEIN"/>
    <property type="match status" value="1"/>
</dbReference>
<evidence type="ECO:0000313" key="9">
    <source>
        <dbReference type="EMBL" id="CAK9309851.1"/>
    </source>
</evidence>
<dbReference type="CDD" id="cd09629">
    <property type="entry name" value="DOMON_CIL1_like"/>
    <property type="match status" value="1"/>
</dbReference>
<evidence type="ECO:0000256" key="1">
    <source>
        <dbReference type="ARBA" id="ARBA00004370"/>
    </source>
</evidence>
<evidence type="ECO:0000256" key="4">
    <source>
        <dbReference type="ARBA" id="ARBA00022982"/>
    </source>
</evidence>
<dbReference type="PANTHER" id="PTHR23130:SF157">
    <property type="entry name" value="AUXIN-INDUCED IN ROOT CULTURES PROTEIN 12"/>
    <property type="match status" value="1"/>
</dbReference>
<dbReference type="InterPro" id="IPR005018">
    <property type="entry name" value="DOMON_domain"/>
</dbReference>
<keyword evidence="10" id="KW-1185">Reference proteome</keyword>
<gene>
    <name evidence="9" type="ORF">CITCOLO1_LOCUS1451</name>
</gene>
<sequence length="257" mass="26911">MASFSHFFLFFALVSSFLSLSQSLTCSSQSFPNRSFTHCQDLPHLNAFLHWTHDPKNSSLSVAFLASPPRSGGWVSWAINPTATGMVGSQAFLATLSGNAPSVGTFNISSYSSVLPTPKLSFPFWDIAAESADGRLIIFASVKVPPKAKSLNQVWQVGPAVDPKSGIPAPHDFKPANLNAKSVLVFDKESGTAPSPAPSAHGGASVSPAPAVVGGNGTAFSANAPGPDKGGVAGIRRRNLGLVVGWFVFLVWGIITF</sequence>
<evidence type="ECO:0000256" key="6">
    <source>
        <dbReference type="SAM" id="MobiDB-lite"/>
    </source>
</evidence>
<feature type="signal peptide" evidence="7">
    <location>
        <begin position="1"/>
        <end position="23"/>
    </location>
</feature>
<dbReference type="PROSITE" id="PS50836">
    <property type="entry name" value="DOMON"/>
    <property type="match status" value="1"/>
</dbReference>
<organism evidence="9 10">
    <name type="scientific">Citrullus colocynthis</name>
    <name type="common">colocynth</name>
    <dbReference type="NCBI Taxonomy" id="252529"/>
    <lineage>
        <taxon>Eukaryota</taxon>
        <taxon>Viridiplantae</taxon>
        <taxon>Streptophyta</taxon>
        <taxon>Embryophyta</taxon>
        <taxon>Tracheophyta</taxon>
        <taxon>Spermatophyta</taxon>
        <taxon>Magnoliopsida</taxon>
        <taxon>eudicotyledons</taxon>
        <taxon>Gunneridae</taxon>
        <taxon>Pentapetalae</taxon>
        <taxon>rosids</taxon>
        <taxon>fabids</taxon>
        <taxon>Cucurbitales</taxon>
        <taxon>Cucurbitaceae</taxon>
        <taxon>Benincaseae</taxon>
        <taxon>Citrullus</taxon>
    </lineage>
</organism>
<keyword evidence="2" id="KW-0813">Transport</keyword>
<evidence type="ECO:0000256" key="2">
    <source>
        <dbReference type="ARBA" id="ARBA00022448"/>
    </source>
</evidence>
<comment type="subcellular location">
    <subcellularLocation>
        <location evidence="1">Membrane</location>
    </subcellularLocation>
</comment>
<accession>A0ABP0XR31</accession>
<evidence type="ECO:0000313" key="10">
    <source>
        <dbReference type="Proteomes" id="UP001642487"/>
    </source>
</evidence>
<proteinExistence type="predicted"/>
<dbReference type="Pfam" id="PF04526">
    <property type="entry name" value="DUF568"/>
    <property type="match status" value="1"/>
</dbReference>
<protein>
    <recommendedName>
        <fullName evidence="8">DOMON domain-containing protein</fullName>
    </recommendedName>
</protein>
<dbReference type="EMBL" id="OZ021735">
    <property type="protein sequence ID" value="CAK9309851.1"/>
    <property type="molecule type" value="Genomic_DNA"/>
</dbReference>
<dbReference type="InterPro" id="IPR045265">
    <property type="entry name" value="AIR12_DOMON"/>
</dbReference>
<feature type="domain" description="DOMON" evidence="8">
    <location>
        <begin position="45"/>
        <end position="158"/>
    </location>
</feature>
<keyword evidence="3 7" id="KW-0732">Signal</keyword>
<feature type="chain" id="PRO_5046767720" description="DOMON domain-containing protein" evidence="7">
    <location>
        <begin position="24"/>
        <end position="257"/>
    </location>
</feature>
<feature type="compositionally biased region" description="Low complexity" evidence="6">
    <location>
        <begin position="191"/>
        <end position="208"/>
    </location>
</feature>
<dbReference type="Proteomes" id="UP001642487">
    <property type="component" value="Chromosome 1"/>
</dbReference>
<keyword evidence="5" id="KW-0472">Membrane</keyword>
<evidence type="ECO:0000256" key="3">
    <source>
        <dbReference type="ARBA" id="ARBA00022729"/>
    </source>
</evidence>
<feature type="region of interest" description="Disordered" evidence="6">
    <location>
        <begin position="189"/>
        <end position="208"/>
    </location>
</feature>
<name>A0ABP0XR31_9ROSI</name>